<dbReference type="EMBL" id="JACGWN010000010">
    <property type="protein sequence ID" value="KAL0428679.1"/>
    <property type="molecule type" value="Genomic_DNA"/>
</dbReference>
<reference evidence="2" key="1">
    <citation type="submission" date="2020-06" db="EMBL/GenBank/DDBJ databases">
        <authorList>
            <person name="Li T."/>
            <person name="Hu X."/>
            <person name="Zhang T."/>
            <person name="Song X."/>
            <person name="Zhang H."/>
            <person name="Dai N."/>
            <person name="Sheng W."/>
            <person name="Hou X."/>
            <person name="Wei L."/>
        </authorList>
    </citation>
    <scope>NUCLEOTIDE SEQUENCE</scope>
    <source>
        <strain evidence="2">KEN1</strain>
        <tissue evidence="2">Leaf</tissue>
    </source>
</reference>
<proteinExistence type="predicted"/>
<accession>A0AAW2VFZ5</accession>
<feature type="region of interest" description="Disordered" evidence="1">
    <location>
        <begin position="153"/>
        <end position="176"/>
    </location>
</feature>
<sequence length="243" mass="26873">MKGSLPLQVLPTQRRQKRRSLGVTTPRMSETAREEASPSSGVKEERLNSPPEERGDLGGTPFSSLLGGGRGVGTEGLEELTGGVPVELALVLLAGPSEGVPPGGDMGHFPLEALEAGVPLTEREGGVLLPLSLSWSERSRKYLLNMMSAEKHTNNKSRLNIKKGRRSQNKQNDNTKRLIQRLYMRAQAKMPQQTLVDQSPIVIRVFIKDMYKGGQRRPSPQQTEEEESPRSNDQESPRTKKIR</sequence>
<feature type="compositionally biased region" description="Basic and acidic residues" evidence="1">
    <location>
        <begin position="30"/>
        <end position="56"/>
    </location>
</feature>
<protein>
    <submittedName>
        <fullName evidence="2">Uncharacterized protein</fullName>
    </submittedName>
</protein>
<feature type="region of interest" description="Disordered" evidence="1">
    <location>
        <begin position="1"/>
        <end position="76"/>
    </location>
</feature>
<comment type="caution">
    <text evidence="2">The sequence shown here is derived from an EMBL/GenBank/DDBJ whole genome shotgun (WGS) entry which is preliminary data.</text>
</comment>
<feature type="compositionally biased region" description="Basic residues" evidence="1">
    <location>
        <begin position="159"/>
        <end position="168"/>
    </location>
</feature>
<gene>
    <name evidence="2" type="ORF">Slati_3042700</name>
</gene>
<reference evidence="2" key="2">
    <citation type="journal article" date="2024" name="Plant">
        <title>Genomic evolution and insights into agronomic trait innovations of Sesamum species.</title>
        <authorList>
            <person name="Miao H."/>
            <person name="Wang L."/>
            <person name="Qu L."/>
            <person name="Liu H."/>
            <person name="Sun Y."/>
            <person name="Le M."/>
            <person name="Wang Q."/>
            <person name="Wei S."/>
            <person name="Zheng Y."/>
            <person name="Lin W."/>
            <person name="Duan Y."/>
            <person name="Cao H."/>
            <person name="Xiong S."/>
            <person name="Wang X."/>
            <person name="Wei L."/>
            <person name="Li C."/>
            <person name="Ma Q."/>
            <person name="Ju M."/>
            <person name="Zhao R."/>
            <person name="Li G."/>
            <person name="Mu C."/>
            <person name="Tian Q."/>
            <person name="Mei H."/>
            <person name="Zhang T."/>
            <person name="Gao T."/>
            <person name="Zhang H."/>
        </authorList>
    </citation>
    <scope>NUCLEOTIDE SEQUENCE</scope>
    <source>
        <strain evidence="2">KEN1</strain>
    </source>
</reference>
<evidence type="ECO:0000313" key="2">
    <source>
        <dbReference type="EMBL" id="KAL0428679.1"/>
    </source>
</evidence>
<feature type="compositionally biased region" description="Basic and acidic residues" evidence="1">
    <location>
        <begin position="228"/>
        <end position="243"/>
    </location>
</feature>
<name>A0AAW2VFZ5_9LAMI</name>
<evidence type="ECO:0000256" key="1">
    <source>
        <dbReference type="SAM" id="MobiDB-lite"/>
    </source>
</evidence>
<dbReference type="AlphaFoldDB" id="A0AAW2VFZ5"/>
<organism evidence="2">
    <name type="scientific">Sesamum latifolium</name>
    <dbReference type="NCBI Taxonomy" id="2727402"/>
    <lineage>
        <taxon>Eukaryota</taxon>
        <taxon>Viridiplantae</taxon>
        <taxon>Streptophyta</taxon>
        <taxon>Embryophyta</taxon>
        <taxon>Tracheophyta</taxon>
        <taxon>Spermatophyta</taxon>
        <taxon>Magnoliopsida</taxon>
        <taxon>eudicotyledons</taxon>
        <taxon>Gunneridae</taxon>
        <taxon>Pentapetalae</taxon>
        <taxon>asterids</taxon>
        <taxon>lamiids</taxon>
        <taxon>Lamiales</taxon>
        <taxon>Pedaliaceae</taxon>
        <taxon>Sesamum</taxon>
    </lineage>
</organism>
<feature type="region of interest" description="Disordered" evidence="1">
    <location>
        <begin position="212"/>
        <end position="243"/>
    </location>
</feature>